<accession>V4B9Q2</accession>
<dbReference type="HOGENOM" id="CLU_1215963_0_0_1"/>
<dbReference type="OrthoDB" id="6115638at2759"/>
<dbReference type="Proteomes" id="UP000030746">
    <property type="component" value="Unassembled WGS sequence"/>
</dbReference>
<dbReference type="GeneID" id="20241625"/>
<evidence type="ECO:0000313" key="1">
    <source>
        <dbReference type="EMBL" id="ESP04196.1"/>
    </source>
</evidence>
<dbReference type="CTD" id="20241625"/>
<dbReference type="EMBL" id="KB199861">
    <property type="protein sequence ID" value="ESP04196.1"/>
    <property type="molecule type" value="Genomic_DNA"/>
</dbReference>
<gene>
    <name evidence="1" type="ORF">LOTGIDRAFT_171035</name>
</gene>
<name>V4B9Q2_LOTGI</name>
<sequence length="228" mass="25605">MPPIRVTFTIPTGEEKTYTVPYKPLSPTVVTQNFILDGDKKVRKSLGNRHVSFKTVPSMLIPRVRVREDNDFMDLSDLVIPDDDLKAIHLAALYPSILNHQSKTRGDSVRGRRLGGRRVTFSDIICVCGSDSETESIWSLSSSGFGSSCSPPPYLESFGSTLPDITVTQKRLSSAYLGSDDHQHHGRRCSLCHELEDPRQRVVKYFGSVNQFLNWIFSKWGKGFNPQS</sequence>
<dbReference type="RefSeq" id="XP_009045142.1">
    <property type="nucleotide sequence ID" value="XM_009046894.1"/>
</dbReference>
<reference evidence="1 2" key="1">
    <citation type="journal article" date="2013" name="Nature">
        <title>Insights into bilaterian evolution from three spiralian genomes.</title>
        <authorList>
            <person name="Simakov O."/>
            <person name="Marletaz F."/>
            <person name="Cho S.J."/>
            <person name="Edsinger-Gonzales E."/>
            <person name="Havlak P."/>
            <person name="Hellsten U."/>
            <person name="Kuo D.H."/>
            <person name="Larsson T."/>
            <person name="Lv J."/>
            <person name="Arendt D."/>
            <person name="Savage R."/>
            <person name="Osoegawa K."/>
            <person name="de Jong P."/>
            <person name="Grimwood J."/>
            <person name="Chapman J.A."/>
            <person name="Shapiro H."/>
            <person name="Aerts A."/>
            <person name="Otillar R.P."/>
            <person name="Terry A.Y."/>
            <person name="Boore J.L."/>
            <person name="Grigoriev I.V."/>
            <person name="Lindberg D.R."/>
            <person name="Seaver E.C."/>
            <person name="Weisblat D.A."/>
            <person name="Putnam N.H."/>
            <person name="Rokhsar D.S."/>
        </authorList>
    </citation>
    <scope>NUCLEOTIDE SEQUENCE [LARGE SCALE GENOMIC DNA]</scope>
</reference>
<keyword evidence="2" id="KW-1185">Reference proteome</keyword>
<evidence type="ECO:0000313" key="2">
    <source>
        <dbReference type="Proteomes" id="UP000030746"/>
    </source>
</evidence>
<dbReference type="KEGG" id="lgi:LOTGIDRAFT_171035"/>
<dbReference type="AlphaFoldDB" id="V4B9Q2"/>
<proteinExistence type="predicted"/>
<protein>
    <submittedName>
        <fullName evidence="1">Uncharacterized protein</fullName>
    </submittedName>
</protein>
<organism evidence="1 2">
    <name type="scientific">Lottia gigantea</name>
    <name type="common">Giant owl limpet</name>
    <dbReference type="NCBI Taxonomy" id="225164"/>
    <lineage>
        <taxon>Eukaryota</taxon>
        <taxon>Metazoa</taxon>
        <taxon>Spiralia</taxon>
        <taxon>Lophotrochozoa</taxon>
        <taxon>Mollusca</taxon>
        <taxon>Gastropoda</taxon>
        <taxon>Patellogastropoda</taxon>
        <taxon>Lottioidea</taxon>
        <taxon>Lottiidae</taxon>
        <taxon>Lottia</taxon>
    </lineage>
</organism>